<comment type="caution">
    <text evidence="16">The sequence shown here is derived from an EMBL/GenBank/DDBJ whole genome shotgun (WGS) entry which is preliminary data.</text>
</comment>
<dbReference type="SUPFAM" id="SSF51395">
    <property type="entry name" value="FMN-linked oxidoreductases"/>
    <property type="match status" value="1"/>
</dbReference>
<dbReference type="PIRSF" id="PIRSF006621">
    <property type="entry name" value="Dus"/>
    <property type="match status" value="1"/>
</dbReference>
<feature type="domain" description="DUS-like FMN-binding" evidence="15">
    <location>
        <begin position="16"/>
        <end position="320"/>
    </location>
</feature>
<dbReference type="InterPro" id="IPR004652">
    <property type="entry name" value="DusB-like"/>
</dbReference>
<keyword evidence="8" id="KW-0694">RNA-binding</keyword>
<evidence type="ECO:0000256" key="4">
    <source>
        <dbReference type="ARBA" id="ARBA00022630"/>
    </source>
</evidence>
<evidence type="ECO:0000256" key="5">
    <source>
        <dbReference type="ARBA" id="ARBA00022643"/>
    </source>
</evidence>
<dbReference type="InterPro" id="IPR018517">
    <property type="entry name" value="tRNA_hU_synthase_CS"/>
</dbReference>
<gene>
    <name evidence="16" type="primary">dusB</name>
    <name evidence="16" type="ORF">IAB08_08280</name>
</gene>
<keyword evidence="3" id="KW-0820">tRNA-binding</keyword>
<organism evidence="16 17">
    <name type="scientific">Candidatus Pullibacteroides excrementavium</name>
    <dbReference type="NCBI Taxonomy" id="2840905"/>
    <lineage>
        <taxon>Bacteria</taxon>
        <taxon>Pseudomonadati</taxon>
        <taxon>Bacteroidota</taxon>
        <taxon>Bacteroidia</taxon>
        <taxon>Bacteroidales</taxon>
        <taxon>Candidatus Pullibacteroides</taxon>
    </lineage>
</organism>
<sequence>MAKIGNTDLGEFSLWLAPMEAVTDPPFRSLCKRYGADVLVSEFVSSDAIVRQKSLSKMDFSPEERPTGIQIFGHDEKSMREAAEIAARWKPDFIDINWGCPVKKIVSKGAGSGILQDIPKMIRITSAVVEAMREVNLPVTVKTRLGWDESSKPIVEVAERLQDIGIAAISIHGRTRAQLYAGQADWTLIGAVKANPRMHIPVFGNGDVDSAAKAALMREKYGVDGVLIGRAAIGNPWIFSQCKHFLATRNESASPSFEERKRVCLELFQKEIEAKGERVAAQEMKIHYPGFFKGIPHFKPAKMQLMLCSTFAQAQEILENFETSMADNGQRQLP</sequence>
<evidence type="ECO:0000313" key="17">
    <source>
        <dbReference type="Proteomes" id="UP000823612"/>
    </source>
</evidence>
<dbReference type="PANTHER" id="PTHR45846">
    <property type="entry name" value="TRNA-DIHYDROURIDINE(47) SYNTHASE [NAD(P)(+)]-LIKE"/>
    <property type="match status" value="1"/>
</dbReference>
<evidence type="ECO:0000256" key="9">
    <source>
        <dbReference type="ARBA" id="ARBA00023002"/>
    </source>
</evidence>
<evidence type="ECO:0000256" key="1">
    <source>
        <dbReference type="ARBA" id="ARBA00001917"/>
    </source>
</evidence>
<evidence type="ECO:0000256" key="3">
    <source>
        <dbReference type="ARBA" id="ARBA00022555"/>
    </source>
</evidence>
<reference evidence="16" key="1">
    <citation type="submission" date="2020-10" db="EMBL/GenBank/DDBJ databases">
        <authorList>
            <person name="Gilroy R."/>
        </authorList>
    </citation>
    <scope>NUCLEOTIDE SEQUENCE</scope>
    <source>
        <strain evidence="16">2889</strain>
    </source>
</reference>
<dbReference type="InterPro" id="IPR035587">
    <property type="entry name" value="DUS-like_FMN-bd"/>
</dbReference>
<dbReference type="InterPro" id="IPR024036">
    <property type="entry name" value="tRNA-dHydroUridine_Synthase_C"/>
</dbReference>
<feature type="active site" description="Proton donor" evidence="13">
    <location>
        <position position="100"/>
    </location>
</feature>
<dbReference type="EC" id="1.3.1.-" evidence="12"/>
<comment type="similarity">
    <text evidence="12">Belongs to the dus family.</text>
</comment>
<reference evidence="16" key="2">
    <citation type="journal article" date="2021" name="PeerJ">
        <title>Extensive microbial diversity within the chicken gut microbiome revealed by metagenomics and culture.</title>
        <authorList>
            <person name="Gilroy R."/>
            <person name="Ravi A."/>
            <person name="Getino M."/>
            <person name="Pursley I."/>
            <person name="Horton D.L."/>
            <person name="Alikhan N.F."/>
            <person name="Baker D."/>
            <person name="Gharbi K."/>
            <person name="Hall N."/>
            <person name="Watson M."/>
            <person name="Adriaenssens E.M."/>
            <person name="Foster-Nyarko E."/>
            <person name="Jarju S."/>
            <person name="Secka A."/>
            <person name="Antonio M."/>
            <person name="Oren A."/>
            <person name="Chaudhuri R.R."/>
            <person name="La Ragione R."/>
            <person name="Hildebrand F."/>
            <person name="Pallen M.J."/>
        </authorList>
    </citation>
    <scope>NUCLEOTIDE SEQUENCE</scope>
    <source>
        <strain evidence="16">2889</strain>
    </source>
</reference>
<dbReference type="GO" id="GO:0000049">
    <property type="term" value="F:tRNA binding"/>
    <property type="evidence" value="ECO:0007669"/>
    <property type="project" value="UniProtKB-KW"/>
</dbReference>
<feature type="binding site" evidence="14">
    <location>
        <position position="70"/>
    </location>
    <ligand>
        <name>FMN</name>
        <dbReference type="ChEBI" id="CHEBI:58210"/>
    </ligand>
</feature>
<keyword evidence="14" id="KW-0547">Nucleotide-binding</keyword>
<dbReference type="NCBIfam" id="TIGR00737">
    <property type="entry name" value="nifR3_yhdG"/>
    <property type="match status" value="1"/>
</dbReference>
<comment type="catalytic activity">
    <reaction evidence="10">
        <text>a 5,6-dihydrouridine in tRNA + NADP(+) = a uridine in tRNA + NADPH + H(+)</text>
        <dbReference type="Rhea" id="RHEA:23624"/>
        <dbReference type="Rhea" id="RHEA-COMP:13339"/>
        <dbReference type="Rhea" id="RHEA-COMP:13887"/>
        <dbReference type="ChEBI" id="CHEBI:15378"/>
        <dbReference type="ChEBI" id="CHEBI:57783"/>
        <dbReference type="ChEBI" id="CHEBI:58349"/>
        <dbReference type="ChEBI" id="CHEBI:65315"/>
        <dbReference type="ChEBI" id="CHEBI:74443"/>
    </reaction>
</comment>
<comment type="function">
    <text evidence="2 12">Catalyzes the synthesis of 5,6-dihydrouridine (D), a modified base found in the D-loop of most tRNAs, via the reduction of the C5-C6 double bond in target uridines.</text>
</comment>
<dbReference type="AlphaFoldDB" id="A0A9D9H3E4"/>
<keyword evidence="9 12" id="KW-0560">Oxidoreductase</keyword>
<evidence type="ECO:0000256" key="12">
    <source>
        <dbReference type="PIRNR" id="PIRNR006621"/>
    </source>
</evidence>
<evidence type="ECO:0000256" key="6">
    <source>
        <dbReference type="ARBA" id="ARBA00022694"/>
    </source>
</evidence>
<dbReference type="InterPro" id="IPR001269">
    <property type="entry name" value="DUS_fam"/>
</dbReference>
<dbReference type="Gene3D" id="3.20.20.70">
    <property type="entry name" value="Aldolase class I"/>
    <property type="match status" value="1"/>
</dbReference>
<comment type="cofactor">
    <cofactor evidence="1 12 14">
        <name>FMN</name>
        <dbReference type="ChEBI" id="CHEBI:58210"/>
    </cofactor>
</comment>
<dbReference type="Pfam" id="PF01207">
    <property type="entry name" value="Dus"/>
    <property type="match status" value="1"/>
</dbReference>
<accession>A0A9D9H3E4</accession>
<name>A0A9D9H3E4_9BACT</name>
<keyword evidence="4 12" id="KW-0285">Flavoprotein</keyword>
<evidence type="ECO:0000256" key="7">
    <source>
        <dbReference type="ARBA" id="ARBA00022857"/>
    </source>
</evidence>
<evidence type="ECO:0000256" key="14">
    <source>
        <dbReference type="PIRSR" id="PIRSR006621-2"/>
    </source>
</evidence>
<dbReference type="Gene3D" id="1.10.1200.80">
    <property type="entry name" value="Putative flavin oxidoreducatase, domain 2"/>
    <property type="match status" value="1"/>
</dbReference>
<keyword evidence="5 12" id="KW-0288">FMN</keyword>
<evidence type="ECO:0000256" key="2">
    <source>
        <dbReference type="ARBA" id="ARBA00002790"/>
    </source>
</evidence>
<feature type="binding site" evidence="14">
    <location>
        <position position="172"/>
    </location>
    <ligand>
        <name>FMN</name>
        <dbReference type="ChEBI" id="CHEBI:58210"/>
    </ligand>
</feature>
<dbReference type="EMBL" id="JADIMZ010000122">
    <property type="protein sequence ID" value="MBO8433268.1"/>
    <property type="molecule type" value="Genomic_DNA"/>
</dbReference>
<dbReference type="PANTHER" id="PTHR45846:SF1">
    <property type="entry name" value="TRNA-DIHYDROURIDINE(47) SYNTHASE [NAD(P)(+)]-LIKE"/>
    <property type="match status" value="1"/>
</dbReference>
<dbReference type="InterPro" id="IPR013785">
    <property type="entry name" value="Aldolase_TIM"/>
</dbReference>
<dbReference type="GO" id="GO:0017150">
    <property type="term" value="F:tRNA dihydrouridine synthase activity"/>
    <property type="evidence" value="ECO:0007669"/>
    <property type="project" value="InterPro"/>
</dbReference>
<feature type="binding site" evidence="14">
    <location>
        <begin position="229"/>
        <end position="230"/>
    </location>
    <ligand>
        <name>FMN</name>
        <dbReference type="ChEBI" id="CHEBI:58210"/>
    </ligand>
</feature>
<proteinExistence type="inferred from homology"/>
<dbReference type="Proteomes" id="UP000823612">
    <property type="component" value="Unassembled WGS sequence"/>
</dbReference>
<comment type="catalytic activity">
    <reaction evidence="11">
        <text>a 5,6-dihydrouridine in tRNA + NAD(+) = a uridine in tRNA + NADH + H(+)</text>
        <dbReference type="Rhea" id="RHEA:54452"/>
        <dbReference type="Rhea" id="RHEA-COMP:13339"/>
        <dbReference type="Rhea" id="RHEA-COMP:13887"/>
        <dbReference type="ChEBI" id="CHEBI:15378"/>
        <dbReference type="ChEBI" id="CHEBI:57540"/>
        <dbReference type="ChEBI" id="CHEBI:57945"/>
        <dbReference type="ChEBI" id="CHEBI:65315"/>
        <dbReference type="ChEBI" id="CHEBI:74443"/>
    </reaction>
</comment>
<keyword evidence="6 12" id="KW-0819">tRNA processing</keyword>
<evidence type="ECO:0000256" key="13">
    <source>
        <dbReference type="PIRSR" id="PIRSR006621-1"/>
    </source>
</evidence>
<dbReference type="GO" id="GO:0050660">
    <property type="term" value="F:flavin adenine dinucleotide binding"/>
    <property type="evidence" value="ECO:0007669"/>
    <property type="project" value="InterPro"/>
</dbReference>
<keyword evidence="7" id="KW-0521">NADP</keyword>
<evidence type="ECO:0000256" key="11">
    <source>
        <dbReference type="ARBA" id="ARBA00048802"/>
    </source>
</evidence>
<evidence type="ECO:0000256" key="8">
    <source>
        <dbReference type="ARBA" id="ARBA00022884"/>
    </source>
</evidence>
<dbReference type="CDD" id="cd02801">
    <property type="entry name" value="DUS_like_FMN"/>
    <property type="match status" value="1"/>
</dbReference>
<evidence type="ECO:0000259" key="15">
    <source>
        <dbReference type="Pfam" id="PF01207"/>
    </source>
</evidence>
<dbReference type="PROSITE" id="PS01136">
    <property type="entry name" value="UPF0034"/>
    <property type="match status" value="1"/>
</dbReference>
<evidence type="ECO:0000256" key="10">
    <source>
        <dbReference type="ARBA" id="ARBA00048205"/>
    </source>
</evidence>
<protein>
    <recommendedName>
        <fullName evidence="12">tRNA-dihydrouridine synthase</fullName>
        <ecNumber evidence="12">1.3.1.-</ecNumber>
    </recommendedName>
</protein>
<feature type="binding site" evidence="14">
    <location>
        <position position="142"/>
    </location>
    <ligand>
        <name>FMN</name>
        <dbReference type="ChEBI" id="CHEBI:58210"/>
    </ligand>
</feature>
<evidence type="ECO:0000313" key="16">
    <source>
        <dbReference type="EMBL" id="MBO8433268.1"/>
    </source>
</evidence>